<reference evidence="2" key="1">
    <citation type="journal article" date="2019" name="Int. J. Syst. Evol. Microbiol.">
        <title>The Global Catalogue of Microorganisms (GCM) 10K type strain sequencing project: providing services to taxonomists for standard genome sequencing and annotation.</title>
        <authorList>
            <consortium name="The Broad Institute Genomics Platform"/>
            <consortium name="The Broad Institute Genome Sequencing Center for Infectious Disease"/>
            <person name="Wu L."/>
            <person name="Ma J."/>
        </authorList>
    </citation>
    <scope>NUCLEOTIDE SEQUENCE [LARGE SCALE GENOMIC DNA]</scope>
    <source>
        <strain evidence="2">JCM 1417</strain>
    </source>
</reference>
<sequence>MKNIYLIRHCKAFGQPAEAELTEVGIGQAIELKNYLLKYNINYIVSSPYVRAIKTITPFAEHLDLKINIDERVREKLLLPYVVEDYTPYLLAAYEDMDITFHGGESSNQATKRATEALTDILKLEEENVAIVTHGELFSLIMRYFNKVSGFDFWKNLSNPDVYLLRFKSNDINSIIDIKRVWTD</sequence>
<evidence type="ECO:0008006" key="3">
    <source>
        <dbReference type="Google" id="ProtNLM"/>
    </source>
</evidence>
<dbReference type="PANTHER" id="PTHR48100">
    <property type="entry name" value="BROAD-SPECIFICITY PHOSPHATASE YOR283W-RELATED"/>
    <property type="match status" value="1"/>
</dbReference>
<proteinExistence type="predicted"/>
<dbReference type="PANTHER" id="PTHR48100:SF1">
    <property type="entry name" value="HISTIDINE PHOSPHATASE FAMILY PROTEIN-RELATED"/>
    <property type="match status" value="1"/>
</dbReference>
<dbReference type="SUPFAM" id="SSF53254">
    <property type="entry name" value="Phosphoglycerate mutase-like"/>
    <property type="match status" value="1"/>
</dbReference>
<evidence type="ECO:0000313" key="2">
    <source>
        <dbReference type="Proteomes" id="UP001501047"/>
    </source>
</evidence>
<evidence type="ECO:0000313" key="1">
    <source>
        <dbReference type="EMBL" id="GAA0769281.1"/>
    </source>
</evidence>
<comment type="caution">
    <text evidence="1">The sequence shown here is derived from an EMBL/GenBank/DDBJ whole genome shotgun (WGS) entry which is preliminary data.</text>
</comment>
<organism evidence="1 2">
    <name type="scientific">Clostridium subterminale</name>
    <dbReference type="NCBI Taxonomy" id="1550"/>
    <lineage>
        <taxon>Bacteria</taxon>
        <taxon>Bacillati</taxon>
        <taxon>Bacillota</taxon>
        <taxon>Clostridia</taxon>
        <taxon>Eubacteriales</taxon>
        <taxon>Clostridiaceae</taxon>
        <taxon>Clostridium</taxon>
    </lineage>
</organism>
<dbReference type="InterPro" id="IPR050275">
    <property type="entry name" value="PGM_Phosphatase"/>
</dbReference>
<accession>A0ABP3VVJ4</accession>
<dbReference type="InterPro" id="IPR013078">
    <property type="entry name" value="His_Pase_superF_clade-1"/>
</dbReference>
<dbReference type="EMBL" id="BAAACI010000001">
    <property type="protein sequence ID" value="GAA0769281.1"/>
    <property type="molecule type" value="Genomic_DNA"/>
</dbReference>
<dbReference type="Gene3D" id="3.40.50.1240">
    <property type="entry name" value="Phosphoglycerate mutase-like"/>
    <property type="match status" value="1"/>
</dbReference>
<protein>
    <recommendedName>
        <fullName evidence="3">Histidine phosphatase family protein</fullName>
    </recommendedName>
</protein>
<dbReference type="Proteomes" id="UP001501047">
    <property type="component" value="Unassembled WGS sequence"/>
</dbReference>
<dbReference type="RefSeq" id="WP_343824306.1">
    <property type="nucleotide sequence ID" value="NZ_BAAACI010000001.1"/>
</dbReference>
<dbReference type="InterPro" id="IPR029033">
    <property type="entry name" value="His_PPase_superfam"/>
</dbReference>
<dbReference type="CDD" id="cd07067">
    <property type="entry name" value="HP_PGM_like"/>
    <property type="match status" value="1"/>
</dbReference>
<name>A0ABP3VVJ4_CLOSU</name>
<gene>
    <name evidence="1" type="ORF">GCM10008908_10670</name>
</gene>
<dbReference type="Pfam" id="PF00300">
    <property type="entry name" value="His_Phos_1"/>
    <property type="match status" value="1"/>
</dbReference>
<keyword evidence="2" id="KW-1185">Reference proteome</keyword>